<dbReference type="InterPro" id="IPR045746">
    <property type="entry name" value="ACT14924-like_Acyltransf_dom"/>
</dbReference>
<evidence type="ECO:0000313" key="3">
    <source>
        <dbReference type="Proteomes" id="UP000320496"/>
    </source>
</evidence>
<evidence type="ECO:0000259" key="1">
    <source>
        <dbReference type="SMART" id="SM00563"/>
    </source>
</evidence>
<gene>
    <name evidence="2" type="ORF">Mal4_14260</name>
</gene>
<keyword evidence="3" id="KW-1185">Reference proteome</keyword>
<dbReference type="Pfam" id="PF19576">
    <property type="entry name" value="Acyltransf_2"/>
    <property type="match status" value="1"/>
</dbReference>
<dbReference type="Proteomes" id="UP000320496">
    <property type="component" value="Chromosome"/>
</dbReference>
<dbReference type="CDD" id="cd07986">
    <property type="entry name" value="LPLAT_ACT14924-like"/>
    <property type="match status" value="1"/>
</dbReference>
<dbReference type="AlphaFoldDB" id="A0A517Z3S9"/>
<proteinExistence type="predicted"/>
<protein>
    <recommendedName>
        <fullName evidence="1">Phospholipid/glycerol acyltransferase domain-containing protein</fullName>
    </recommendedName>
</protein>
<reference evidence="2 3" key="1">
    <citation type="submission" date="2019-02" db="EMBL/GenBank/DDBJ databases">
        <title>Deep-cultivation of Planctomycetes and their phenomic and genomic characterization uncovers novel biology.</title>
        <authorList>
            <person name="Wiegand S."/>
            <person name="Jogler M."/>
            <person name="Boedeker C."/>
            <person name="Pinto D."/>
            <person name="Vollmers J."/>
            <person name="Rivas-Marin E."/>
            <person name="Kohn T."/>
            <person name="Peeters S.H."/>
            <person name="Heuer A."/>
            <person name="Rast P."/>
            <person name="Oberbeckmann S."/>
            <person name="Bunk B."/>
            <person name="Jeske O."/>
            <person name="Meyerdierks A."/>
            <person name="Storesund J.E."/>
            <person name="Kallscheuer N."/>
            <person name="Luecker S."/>
            <person name="Lage O.M."/>
            <person name="Pohl T."/>
            <person name="Merkel B.J."/>
            <person name="Hornburger P."/>
            <person name="Mueller R.-W."/>
            <person name="Bruemmer F."/>
            <person name="Labrenz M."/>
            <person name="Spormann A.M."/>
            <person name="Op den Camp H."/>
            <person name="Overmann J."/>
            <person name="Amann R."/>
            <person name="Jetten M.S.M."/>
            <person name="Mascher T."/>
            <person name="Medema M.H."/>
            <person name="Devos D.P."/>
            <person name="Kaster A.-K."/>
            <person name="Ovreas L."/>
            <person name="Rohde M."/>
            <person name="Galperin M.Y."/>
            <person name="Jogler C."/>
        </authorList>
    </citation>
    <scope>NUCLEOTIDE SEQUENCE [LARGE SCALE GENOMIC DNA]</scope>
    <source>
        <strain evidence="2 3">Mal4</strain>
    </source>
</reference>
<organism evidence="2 3">
    <name type="scientific">Maioricimonas rarisocia</name>
    <dbReference type="NCBI Taxonomy" id="2528026"/>
    <lineage>
        <taxon>Bacteria</taxon>
        <taxon>Pseudomonadati</taxon>
        <taxon>Planctomycetota</taxon>
        <taxon>Planctomycetia</taxon>
        <taxon>Planctomycetales</taxon>
        <taxon>Planctomycetaceae</taxon>
        <taxon>Maioricimonas</taxon>
    </lineage>
</organism>
<dbReference type="KEGG" id="mri:Mal4_14260"/>
<feature type="domain" description="Phospholipid/glycerol acyltransferase" evidence="1">
    <location>
        <begin position="74"/>
        <end position="197"/>
    </location>
</feature>
<dbReference type="SUPFAM" id="SSF69593">
    <property type="entry name" value="Glycerol-3-phosphate (1)-acyltransferase"/>
    <property type="match status" value="1"/>
</dbReference>
<dbReference type="RefSeq" id="WP_145367844.1">
    <property type="nucleotide sequence ID" value="NZ_CP036275.1"/>
</dbReference>
<evidence type="ECO:0000313" key="2">
    <source>
        <dbReference type="EMBL" id="QDU37118.1"/>
    </source>
</evidence>
<dbReference type="GO" id="GO:0016746">
    <property type="term" value="F:acyltransferase activity"/>
    <property type="evidence" value="ECO:0007669"/>
    <property type="project" value="InterPro"/>
</dbReference>
<name>A0A517Z3S9_9PLAN</name>
<sequence>MFTYATEVNERWKKRMVRAIERASGSRKLDRMYQDRHALLAQGLDPWATSVRLMNLMVEEIGFPIEDAPKEGPLVVVANHPYGVIDGMILCHLIAKVRPDFRILINAVLEQVEEIRPWLLPIDFHDTKEAMATNIRSRAEALRFLQDGGAVVIFPSGGVSTARRGFGKAVDADWKTFTSKLIRATSATVLPVYFHGQNSRLFQLASNLSMTLRLAMLTHEVKRQHGRRVQVVIGEPIPPEELTELTCRQGLIDHLRHVTYGLERQLPAKKFLRKPR</sequence>
<dbReference type="InterPro" id="IPR002123">
    <property type="entry name" value="Plipid/glycerol_acylTrfase"/>
</dbReference>
<dbReference type="EMBL" id="CP036275">
    <property type="protein sequence ID" value="QDU37118.1"/>
    <property type="molecule type" value="Genomic_DNA"/>
</dbReference>
<accession>A0A517Z3S9</accession>
<dbReference type="SMART" id="SM00563">
    <property type="entry name" value="PlsC"/>
    <property type="match status" value="1"/>
</dbReference>
<dbReference type="OrthoDB" id="1113830at2"/>